<evidence type="ECO:0000256" key="10">
    <source>
        <dbReference type="SAM" id="SignalP"/>
    </source>
</evidence>
<dbReference type="GO" id="GO:0060070">
    <property type="term" value="P:canonical Wnt signaling pathway"/>
    <property type="evidence" value="ECO:0007669"/>
    <property type="project" value="TreeGrafter"/>
</dbReference>
<evidence type="ECO:0000256" key="4">
    <source>
        <dbReference type="ARBA" id="ARBA00022525"/>
    </source>
</evidence>
<sequence>MLRYVELALVALAAGMLSAADAMYPYAQHMSYQSDLNYRRPNCKAIPPAMALCHDVGYPEMRLPNLLGHESMREALQQASSWVPLLAKRCHPDTKKFLCSVFAPVCIDELDDPIWPCRSLCEAVRDSCAPVMAAFGFPWPDMLDCERFPVDNDLCIPAATGDEMVQVIKEGECLHSIRRISSSSPFSSD</sequence>
<dbReference type="GO" id="GO:0017147">
    <property type="term" value="F:Wnt-protein binding"/>
    <property type="evidence" value="ECO:0007669"/>
    <property type="project" value="TreeGrafter"/>
</dbReference>
<dbReference type="InterPro" id="IPR036790">
    <property type="entry name" value="Frizzled_dom_sf"/>
</dbReference>
<evidence type="ECO:0000256" key="2">
    <source>
        <dbReference type="ARBA" id="ARBA00010054"/>
    </source>
</evidence>
<feature type="signal peptide" evidence="10">
    <location>
        <begin position="1"/>
        <end position="22"/>
    </location>
</feature>
<evidence type="ECO:0000256" key="1">
    <source>
        <dbReference type="ARBA" id="ARBA00004613"/>
    </source>
</evidence>
<proteinExistence type="evidence at transcript level"/>
<feature type="disulfide bond" evidence="9">
    <location>
        <begin position="90"/>
        <end position="128"/>
    </location>
</feature>
<keyword evidence="4" id="KW-0964">Secreted</keyword>
<keyword evidence="3" id="KW-0217">Developmental protein</keyword>
<evidence type="ECO:0000256" key="7">
    <source>
        <dbReference type="ARBA" id="ARBA00022782"/>
    </source>
</evidence>
<dbReference type="InterPro" id="IPR020067">
    <property type="entry name" value="Frizzled_dom"/>
</dbReference>
<feature type="domain" description="FZ" evidence="11">
    <location>
        <begin position="38"/>
        <end position="158"/>
    </location>
</feature>
<dbReference type="InterPro" id="IPR015526">
    <property type="entry name" value="Frizzled/SFRP"/>
</dbReference>
<dbReference type="SMART" id="SM00063">
    <property type="entry name" value="FRI"/>
    <property type="match status" value="1"/>
</dbReference>
<evidence type="ECO:0000259" key="11">
    <source>
        <dbReference type="PROSITE" id="PS50038"/>
    </source>
</evidence>
<dbReference type="SUPFAM" id="SSF63501">
    <property type="entry name" value="Frizzled cysteine-rich domain"/>
    <property type="match status" value="1"/>
</dbReference>
<keyword evidence="7" id="KW-0221">Differentiation</keyword>
<accession>A0A0C4JZC2</accession>
<evidence type="ECO:0000256" key="3">
    <source>
        <dbReference type="ARBA" id="ARBA00022473"/>
    </source>
</evidence>
<keyword evidence="8 9" id="KW-1015">Disulfide bond</keyword>
<dbReference type="GO" id="GO:0030154">
    <property type="term" value="P:cell differentiation"/>
    <property type="evidence" value="ECO:0007669"/>
    <property type="project" value="UniProtKB-KW"/>
</dbReference>
<evidence type="ECO:0000256" key="8">
    <source>
        <dbReference type="ARBA" id="ARBA00023157"/>
    </source>
</evidence>
<dbReference type="PANTHER" id="PTHR11309:SF45">
    <property type="entry name" value="SECRETED FRIZZLED-RELATED PROTEIN 2"/>
    <property type="match status" value="1"/>
</dbReference>
<dbReference type="EMBL" id="KF551571">
    <property type="protein sequence ID" value="AHE76142.1"/>
    <property type="molecule type" value="mRNA"/>
</dbReference>
<dbReference type="GO" id="GO:0005615">
    <property type="term" value="C:extracellular space"/>
    <property type="evidence" value="ECO:0007669"/>
    <property type="project" value="TreeGrafter"/>
</dbReference>
<evidence type="ECO:0000256" key="9">
    <source>
        <dbReference type="PROSITE-ProRule" id="PRU00090"/>
    </source>
</evidence>
<feature type="disulfide bond" evidence="9">
    <location>
        <begin position="53"/>
        <end position="99"/>
    </location>
</feature>
<comment type="similarity">
    <text evidence="2">Belongs to the secreted frizzled-related protein (sFRP) family.</text>
</comment>
<comment type="subcellular location">
    <subcellularLocation>
        <location evidence="1">Secreted</location>
    </subcellularLocation>
</comment>
<dbReference type="GO" id="GO:0035567">
    <property type="term" value="P:non-canonical Wnt signaling pathway"/>
    <property type="evidence" value="ECO:0007669"/>
    <property type="project" value="TreeGrafter"/>
</dbReference>
<dbReference type="Pfam" id="PF01392">
    <property type="entry name" value="Fz"/>
    <property type="match status" value="1"/>
</dbReference>
<dbReference type="FunFam" id="1.10.2000.10:FF:000001">
    <property type="entry name" value="secreted frizzled-related protein 2"/>
    <property type="match status" value="1"/>
</dbReference>
<feature type="chain" id="PRO_5002171993" evidence="10">
    <location>
        <begin position="23"/>
        <end position="189"/>
    </location>
</feature>
<evidence type="ECO:0000313" key="12">
    <source>
        <dbReference type="EMBL" id="AHE76142.1"/>
    </source>
</evidence>
<reference evidence="12" key="1">
    <citation type="submission" date="2013-08" db="EMBL/GenBank/DDBJ databases">
        <authorList>
            <person name="Hirai T."/>
            <person name="Onai T."/>
        </authorList>
    </citation>
    <scope>NUCLEOTIDE SEQUENCE</scope>
</reference>
<protein>
    <submittedName>
        <fullName evidence="12">Secreted frizzled-related protein 2</fullName>
    </submittedName>
</protein>
<dbReference type="PANTHER" id="PTHR11309">
    <property type="entry name" value="FRIZZLED"/>
    <property type="match status" value="1"/>
</dbReference>
<keyword evidence="6 10" id="KW-0732">Signal</keyword>
<dbReference type="PROSITE" id="PS50038">
    <property type="entry name" value="FZ"/>
    <property type="match status" value="1"/>
</dbReference>
<feature type="disulfide bond" evidence="9">
    <location>
        <begin position="121"/>
        <end position="145"/>
    </location>
</feature>
<evidence type="ECO:0000256" key="5">
    <source>
        <dbReference type="ARBA" id="ARBA00022687"/>
    </source>
</evidence>
<name>A0A0C4JZC2_LETCA</name>
<keyword evidence="5" id="KW-0879">Wnt signaling pathway</keyword>
<evidence type="ECO:0000256" key="6">
    <source>
        <dbReference type="ARBA" id="ARBA00022729"/>
    </source>
</evidence>
<comment type="caution">
    <text evidence="9">Lacks conserved residue(s) required for the propagation of feature annotation.</text>
</comment>
<dbReference type="Gene3D" id="1.10.2000.10">
    <property type="entry name" value="Frizzled cysteine-rich domain"/>
    <property type="match status" value="1"/>
</dbReference>
<dbReference type="AlphaFoldDB" id="A0A0C4JZC2"/>
<organism evidence="12">
    <name type="scientific">Lethenteron camtschaticum</name>
    <name type="common">Japanese lamprey</name>
    <name type="synonym">Lampetra japonica</name>
    <dbReference type="NCBI Taxonomy" id="980415"/>
    <lineage>
        <taxon>Eukaryota</taxon>
        <taxon>Metazoa</taxon>
        <taxon>Chordata</taxon>
        <taxon>Craniata</taxon>
        <taxon>Vertebrata</taxon>
        <taxon>Cyclostomata</taxon>
        <taxon>Hyperoartia</taxon>
        <taxon>Petromyzontiformes</taxon>
        <taxon>Petromyzontidae</taxon>
        <taxon>Lethenteron</taxon>
    </lineage>
</organism>